<evidence type="ECO:0000313" key="3">
    <source>
        <dbReference type="Proteomes" id="UP000249557"/>
    </source>
</evidence>
<sequence length="189" mass="20860">MGAIAIGIGIISYIPYLLTILKGRTKPHAFSWLIWGILTAIAFAAQITGGGGVGAWVTGFTAATSLIIVALALFKGEKNVTKSDWLTFVTALLAIPLWYFTKNPLNAVILITIIDALAFYPTFRKSWHRPYEENAFTFTLSGIKFIFATLALETLNITTSLYPLSLVFMNGVFVIMILWRRKALKNGTH</sequence>
<dbReference type="Proteomes" id="UP000249557">
    <property type="component" value="Unassembled WGS sequence"/>
</dbReference>
<protein>
    <recommendedName>
        <fullName evidence="4">PQ-loop repeat-containing protein</fullName>
    </recommendedName>
</protein>
<feature type="transmembrane region" description="Helical" evidence="1">
    <location>
        <begin position="107"/>
        <end position="123"/>
    </location>
</feature>
<gene>
    <name evidence="2" type="ORF">DI626_07485</name>
</gene>
<keyword evidence="1" id="KW-0812">Transmembrane</keyword>
<dbReference type="AlphaFoldDB" id="A0A2W4ZWX6"/>
<accession>A0A2W4ZWX6</accession>
<feature type="transmembrane region" description="Helical" evidence="1">
    <location>
        <begin position="85"/>
        <end position="101"/>
    </location>
</feature>
<proteinExistence type="predicted"/>
<reference evidence="2 3" key="1">
    <citation type="submission" date="2017-08" db="EMBL/GenBank/DDBJ databases">
        <title>Infants hospitalized years apart are colonized by the same room-sourced microbial strains.</title>
        <authorList>
            <person name="Brooks B."/>
            <person name="Olm M.R."/>
            <person name="Firek B.A."/>
            <person name="Baker R."/>
            <person name="Thomas B.C."/>
            <person name="Morowitz M.J."/>
            <person name="Banfield J.F."/>
        </authorList>
    </citation>
    <scope>NUCLEOTIDE SEQUENCE [LARGE SCALE GENOMIC DNA]</scope>
    <source>
        <strain evidence="2">S2_018_000_R2_104</strain>
    </source>
</reference>
<evidence type="ECO:0008006" key="4">
    <source>
        <dbReference type="Google" id="ProtNLM"/>
    </source>
</evidence>
<evidence type="ECO:0000313" key="2">
    <source>
        <dbReference type="EMBL" id="PZO85412.1"/>
    </source>
</evidence>
<evidence type="ECO:0000256" key="1">
    <source>
        <dbReference type="SAM" id="Phobius"/>
    </source>
</evidence>
<organism evidence="2 3">
    <name type="scientific">Micavibrio aeruginosavorus</name>
    <dbReference type="NCBI Taxonomy" id="349221"/>
    <lineage>
        <taxon>Bacteria</taxon>
        <taxon>Pseudomonadati</taxon>
        <taxon>Bdellovibrionota</taxon>
        <taxon>Bdellovibrionia</taxon>
        <taxon>Bdellovibrionales</taxon>
        <taxon>Pseudobdellovibrionaceae</taxon>
        <taxon>Micavibrio</taxon>
    </lineage>
</organism>
<feature type="transmembrane region" description="Helical" evidence="1">
    <location>
        <begin position="161"/>
        <end position="179"/>
    </location>
</feature>
<comment type="caution">
    <text evidence="2">The sequence shown here is derived from an EMBL/GenBank/DDBJ whole genome shotgun (WGS) entry which is preliminary data.</text>
</comment>
<keyword evidence="1" id="KW-1133">Transmembrane helix</keyword>
<feature type="transmembrane region" description="Helical" evidence="1">
    <location>
        <begin position="30"/>
        <end position="47"/>
    </location>
</feature>
<dbReference type="EMBL" id="QFNK01000148">
    <property type="protein sequence ID" value="PZO85412.1"/>
    <property type="molecule type" value="Genomic_DNA"/>
</dbReference>
<feature type="transmembrane region" description="Helical" evidence="1">
    <location>
        <begin position="53"/>
        <end position="73"/>
    </location>
</feature>
<feature type="transmembrane region" description="Helical" evidence="1">
    <location>
        <begin position="135"/>
        <end position="155"/>
    </location>
</feature>
<keyword evidence="1" id="KW-0472">Membrane</keyword>
<feature type="transmembrane region" description="Helical" evidence="1">
    <location>
        <begin position="6"/>
        <end position="23"/>
    </location>
</feature>
<name>A0A2W4ZWX6_9BACT</name>